<protein>
    <submittedName>
        <fullName evidence="1">Uncharacterized protein</fullName>
    </submittedName>
</protein>
<dbReference type="Proteomes" id="UP000198970">
    <property type="component" value="Chromosome I"/>
</dbReference>
<reference evidence="1 2" key="1">
    <citation type="submission" date="2016-10" db="EMBL/GenBank/DDBJ databases">
        <authorList>
            <person name="Varghese N."/>
            <person name="Submissions S."/>
        </authorList>
    </citation>
    <scope>NUCLEOTIDE SEQUENCE [LARGE SCALE GENOMIC DNA]</scope>
    <source>
        <strain evidence="1 2">ATCC 19403</strain>
    </source>
</reference>
<gene>
    <name evidence="1" type="ORF">SAMN02745906_3132</name>
</gene>
<sequence length="60" mass="6722">MICTSGRIAIISFGNMFDDSNFNGKYDILSVLCYVRLPTKKICRGAVNILLIYYIIVSLA</sequence>
<proteinExistence type="predicted"/>
<evidence type="ECO:0000313" key="1">
    <source>
        <dbReference type="EMBL" id="SET93133.1"/>
    </source>
</evidence>
<evidence type="ECO:0000313" key="2">
    <source>
        <dbReference type="Proteomes" id="UP000198970"/>
    </source>
</evidence>
<accession>A0ABY1CCM5</accession>
<name>A0ABY1CCM5_9FIRM</name>
<organism evidence="1 2">
    <name type="scientific">Lacrimispora sphenoides JCM 1415</name>
    <dbReference type="NCBI Taxonomy" id="1297793"/>
    <lineage>
        <taxon>Bacteria</taxon>
        <taxon>Bacillati</taxon>
        <taxon>Bacillota</taxon>
        <taxon>Clostridia</taxon>
        <taxon>Lachnospirales</taxon>
        <taxon>Lachnospiraceae</taxon>
        <taxon>Lacrimispora</taxon>
    </lineage>
</organism>
<dbReference type="EMBL" id="LT630003">
    <property type="protein sequence ID" value="SET93133.1"/>
    <property type="molecule type" value="Genomic_DNA"/>
</dbReference>
<keyword evidence="2" id="KW-1185">Reference proteome</keyword>